<keyword evidence="2" id="KW-1185">Reference proteome</keyword>
<name>A0AAV1NLV7_SCOSC</name>
<dbReference type="EMBL" id="CAWUFR010000045">
    <property type="protein sequence ID" value="CAK6960471.1"/>
    <property type="molecule type" value="Genomic_DNA"/>
</dbReference>
<organism evidence="1 2">
    <name type="scientific">Scomber scombrus</name>
    <name type="common">Atlantic mackerel</name>
    <name type="synonym">Scomber vernalis</name>
    <dbReference type="NCBI Taxonomy" id="13677"/>
    <lineage>
        <taxon>Eukaryota</taxon>
        <taxon>Metazoa</taxon>
        <taxon>Chordata</taxon>
        <taxon>Craniata</taxon>
        <taxon>Vertebrata</taxon>
        <taxon>Euteleostomi</taxon>
        <taxon>Actinopterygii</taxon>
        <taxon>Neopterygii</taxon>
        <taxon>Teleostei</taxon>
        <taxon>Neoteleostei</taxon>
        <taxon>Acanthomorphata</taxon>
        <taxon>Pelagiaria</taxon>
        <taxon>Scombriformes</taxon>
        <taxon>Scombridae</taxon>
        <taxon>Scomber</taxon>
    </lineage>
</organism>
<evidence type="ECO:0000313" key="1">
    <source>
        <dbReference type="EMBL" id="CAK6960471.1"/>
    </source>
</evidence>
<gene>
    <name evidence="1" type="ORF">FSCOSCO3_A021063</name>
</gene>
<reference evidence="1 2" key="1">
    <citation type="submission" date="2024-01" db="EMBL/GenBank/DDBJ databases">
        <authorList>
            <person name="Alioto T."/>
            <person name="Alioto T."/>
            <person name="Gomez Garrido J."/>
        </authorList>
    </citation>
    <scope>NUCLEOTIDE SEQUENCE [LARGE SCALE GENOMIC DNA]</scope>
</reference>
<evidence type="ECO:0000313" key="2">
    <source>
        <dbReference type="Proteomes" id="UP001314229"/>
    </source>
</evidence>
<protein>
    <submittedName>
        <fullName evidence="1">Uncharacterized protein LOC124064959 isoform X2</fullName>
    </submittedName>
</protein>
<dbReference type="AlphaFoldDB" id="A0AAV1NLV7"/>
<dbReference type="Proteomes" id="UP001314229">
    <property type="component" value="Unassembled WGS sequence"/>
</dbReference>
<accession>A0AAV1NLV7</accession>
<sequence>MSTTETMFPDQSDFDYAHLVPKFQRQKYHLKLYRTYCMLERERRQSSQEPQQQIHAHQWFMAILVLANISQPNG</sequence>
<proteinExistence type="predicted"/>
<comment type="caution">
    <text evidence="1">The sequence shown here is derived from an EMBL/GenBank/DDBJ whole genome shotgun (WGS) entry which is preliminary data.</text>
</comment>